<dbReference type="Proteomes" id="UP000177803">
    <property type="component" value="Unassembled WGS sequence"/>
</dbReference>
<protein>
    <submittedName>
        <fullName evidence="1">Uncharacterized protein</fullName>
    </submittedName>
</protein>
<reference evidence="1 2" key="1">
    <citation type="journal article" date="2016" name="Nat. Commun.">
        <title>Thousands of microbial genomes shed light on interconnected biogeochemical processes in an aquifer system.</title>
        <authorList>
            <person name="Anantharaman K."/>
            <person name="Brown C.T."/>
            <person name="Hug L.A."/>
            <person name="Sharon I."/>
            <person name="Castelle C.J."/>
            <person name="Probst A.J."/>
            <person name="Thomas B.C."/>
            <person name="Singh A."/>
            <person name="Wilkins M.J."/>
            <person name="Karaoz U."/>
            <person name="Brodie E.L."/>
            <person name="Williams K.H."/>
            <person name="Hubbard S.S."/>
            <person name="Banfield J.F."/>
        </authorList>
    </citation>
    <scope>NUCLEOTIDE SEQUENCE [LARGE SCALE GENOMIC DNA]</scope>
</reference>
<evidence type="ECO:0000313" key="2">
    <source>
        <dbReference type="Proteomes" id="UP000177803"/>
    </source>
</evidence>
<proteinExistence type="predicted"/>
<gene>
    <name evidence="1" type="ORF">A2261_00805</name>
</gene>
<name>A0A1F6NKC6_9BACT</name>
<comment type="caution">
    <text evidence="1">The sequence shown here is derived from an EMBL/GenBank/DDBJ whole genome shotgun (WGS) entry which is preliminary data.</text>
</comment>
<organism evidence="1 2">
    <name type="scientific">Candidatus Magasanikbacteria bacterium RIFOXYA2_FULL_44_8</name>
    <dbReference type="NCBI Taxonomy" id="1798696"/>
    <lineage>
        <taxon>Bacteria</taxon>
        <taxon>Candidatus Magasanikiibacteriota</taxon>
    </lineage>
</organism>
<dbReference type="EMBL" id="MFQR01000022">
    <property type="protein sequence ID" value="OGH84427.1"/>
    <property type="molecule type" value="Genomic_DNA"/>
</dbReference>
<accession>A0A1F6NKC6</accession>
<sequence>MPAREFFFEPGNADCNERLAIAVRDTGIAAEAQTLPDTANEEHNVWGPFKDADVGKITTSLDGFNSLYHVFYRIVGSLAIDPINNGNASTPAITDVAEKITDVAQLLDRDLSGWIVAEFTKVHHTDDECRNYINGNKNVGVFRDRKLAEAYIALKPAAAPLLSNTVYALVHKTADADNVVLLTGTILPILDVDDTLRIKLVKQALETLPEHLKYLLKLDDKSGTSK</sequence>
<dbReference type="AlphaFoldDB" id="A0A1F6NKC6"/>
<evidence type="ECO:0000313" key="1">
    <source>
        <dbReference type="EMBL" id="OGH84427.1"/>
    </source>
</evidence>